<dbReference type="GO" id="GO:0000400">
    <property type="term" value="F:four-way junction DNA binding"/>
    <property type="evidence" value="ECO:0007669"/>
    <property type="project" value="UniProtKB-UniRule"/>
</dbReference>
<dbReference type="InterPro" id="IPR036267">
    <property type="entry name" value="RuvA_C_sf"/>
</dbReference>
<dbReference type="InterPro" id="IPR011114">
    <property type="entry name" value="RuvA_C"/>
</dbReference>
<dbReference type="Pfam" id="PF01330">
    <property type="entry name" value="RuvA_N"/>
    <property type="match status" value="1"/>
</dbReference>
<comment type="subunit">
    <text evidence="6">Homotetramer. Forms an RuvA(8)-RuvB(12)-Holliday junction (HJ) complex. HJ DNA is sandwiched between 2 RuvA tetramers; dsDNA enters through RuvA and exits via RuvB. An RuvB hexamer assembles on each DNA strand where it exits the tetramer. Each RuvB hexamer is contacted by two RuvA subunits (via domain III) on 2 adjacent RuvB subunits; this complex drives branch migration. In the full resolvosome a probable DNA-RuvA(4)-RuvB(12)-RuvC(2) complex forms which resolves the HJ.</text>
</comment>
<dbReference type="Gene3D" id="2.40.50.140">
    <property type="entry name" value="Nucleic acid-binding proteins"/>
    <property type="match status" value="1"/>
</dbReference>
<comment type="subcellular location">
    <subcellularLocation>
        <location evidence="6">Cytoplasm</location>
    </subcellularLocation>
</comment>
<evidence type="ECO:0000256" key="6">
    <source>
        <dbReference type="HAMAP-Rule" id="MF_00031"/>
    </source>
</evidence>
<dbReference type="GO" id="GO:0006281">
    <property type="term" value="P:DNA repair"/>
    <property type="evidence" value="ECO:0007669"/>
    <property type="project" value="UniProtKB-UniRule"/>
</dbReference>
<proteinExistence type="inferred from homology"/>
<dbReference type="SUPFAM" id="SSF46929">
    <property type="entry name" value="DNA helicase RuvA subunit, C-terminal domain"/>
    <property type="match status" value="1"/>
</dbReference>
<dbReference type="AlphaFoldDB" id="D0LZE6"/>
<dbReference type="Pfam" id="PF07499">
    <property type="entry name" value="RuvA_C"/>
    <property type="match status" value="1"/>
</dbReference>
<accession>D0LZE6</accession>
<dbReference type="InterPro" id="IPR012340">
    <property type="entry name" value="NA-bd_OB-fold"/>
</dbReference>
<dbReference type="HAMAP" id="MF_00031">
    <property type="entry name" value="DNA_HJ_migration_RuvA"/>
    <property type="match status" value="1"/>
</dbReference>
<dbReference type="eggNOG" id="COG0632">
    <property type="taxonomic scope" value="Bacteria"/>
</dbReference>
<evidence type="ECO:0000256" key="4">
    <source>
        <dbReference type="ARBA" id="ARBA00023172"/>
    </source>
</evidence>
<dbReference type="SMART" id="SM00278">
    <property type="entry name" value="HhH1"/>
    <property type="match status" value="2"/>
</dbReference>
<comment type="caution">
    <text evidence="6">Lacks conserved residue(s) required for the propagation of feature annotation.</text>
</comment>
<evidence type="ECO:0000313" key="8">
    <source>
        <dbReference type="EMBL" id="ACY16408.1"/>
    </source>
</evidence>
<dbReference type="InterPro" id="IPR003583">
    <property type="entry name" value="Hlx-hairpin-Hlx_DNA-bd_motif"/>
</dbReference>
<evidence type="ECO:0000256" key="5">
    <source>
        <dbReference type="ARBA" id="ARBA00023204"/>
    </source>
</evidence>
<keyword evidence="8" id="KW-0378">Hydrolase</keyword>
<dbReference type="InterPro" id="IPR013849">
    <property type="entry name" value="DNA_helicase_Holl-junc_RuvA_I"/>
</dbReference>
<dbReference type="Pfam" id="PF14520">
    <property type="entry name" value="HHH_5"/>
    <property type="match status" value="1"/>
</dbReference>
<comment type="domain">
    <text evidence="6">Has three domains with a flexible linker between the domains II and III and assumes an 'L' shape. Domain III is highly mobile and contacts RuvB.</text>
</comment>
<gene>
    <name evidence="6" type="primary">ruvA</name>
    <name evidence="8" type="ordered locus">Hoch_3909</name>
</gene>
<dbReference type="GO" id="GO:0005524">
    <property type="term" value="F:ATP binding"/>
    <property type="evidence" value="ECO:0007669"/>
    <property type="project" value="InterPro"/>
</dbReference>
<keyword evidence="8" id="KW-0067">ATP-binding</keyword>
<name>D0LZE6_HALO1</name>
<dbReference type="SUPFAM" id="SSF47781">
    <property type="entry name" value="RuvA domain 2-like"/>
    <property type="match status" value="1"/>
</dbReference>
<evidence type="ECO:0000256" key="1">
    <source>
        <dbReference type="ARBA" id="ARBA00022490"/>
    </source>
</evidence>
<evidence type="ECO:0000313" key="9">
    <source>
        <dbReference type="Proteomes" id="UP000001880"/>
    </source>
</evidence>
<keyword evidence="1 6" id="KW-0963">Cytoplasm</keyword>
<comment type="similarity">
    <text evidence="6">Belongs to the RuvA family.</text>
</comment>
<dbReference type="KEGG" id="hoh:Hoch_3909"/>
<dbReference type="OrthoDB" id="5293449at2"/>
<feature type="domain" description="Helix-hairpin-helix DNA-binding motif class 1" evidence="7">
    <location>
        <begin position="73"/>
        <end position="92"/>
    </location>
</feature>
<dbReference type="CDD" id="cd14332">
    <property type="entry name" value="UBA_RuvA_C"/>
    <property type="match status" value="1"/>
</dbReference>
<dbReference type="RefSeq" id="WP_012829007.1">
    <property type="nucleotide sequence ID" value="NC_013440.1"/>
</dbReference>
<dbReference type="GO" id="GO:0006310">
    <property type="term" value="P:DNA recombination"/>
    <property type="evidence" value="ECO:0007669"/>
    <property type="project" value="UniProtKB-UniRule"/>
</dbReference>
<keyword evidence="4 6" id="KW-0233">DNA recombination</keyword>
<dbReference type="Gene3D" id="1.10.150.20">
    <property type="entry name" value="5' to 3' exonuclease, C-terminal subdomain"/>
    <property type="match status" value="1"/>
</dbReference>
<dbReference type="GO" id="GO:0009378">
    <property type="term" value="F:four-way junction helicase activity"/>
    <property type="evidence" value="ECO:0007669"/>
    <property type="project" value="InterPro"/>
</dbReference>
<dbReference type="InterPro" id="IPR000085">
    <property type="entry name" value="RuvA"/>
</dbReference>
<dbReference type="SUPFAM" id="SSF50249">
    <property type="entry name" value="Nucleic acid-binding proteins"/>
    <property type="match status" value="1"/>
</dbReference>
<keyword evidence="9" id="KW-1185">Reference proteome</keyword>
<keyword evidence="5 6" id="KW-0234">DNA repair</keyword>
<dbReference type="HOGENOM" id="CLU_087936_3_0_7"/>
<evidence type="ECO:0000256" key="3">
    <source>
        <dbReference type="ARBA" id="ARBA00023125"/>
    </source>
</evidence>
<dbReference type="EMBL" id="CP001804">
    <property type="protein sequence ID" value="ACY16408.1"/>
    <property type="molecule type" value="Genomic_DNA"/>
</dbReference>
<keyword evidence="3 6" id="KW-0238">DNA-binding</keyword>
<reference evidence="8 9" key="1">
    <citation type="journal article" date="2010" name="Stand. Genomic Sci.">
        <title>Complete genome sequence of Haliangium ochraceum type strain (SMP-2).</title>
        <authorList>
            <consortium name="US DOE Joint Genome Institute (JGI-PGF)"/>
            <person name="Ivanova N."/>
            <person name="Daum C."/>
            <person name="Lang E."/>
            <person name="Abt B."/>
            <person name="Kopitz M."/>
            <person name="Saunders E."/>
            <person name="Lapidus A."/>
            <person name="Lucas S."/>
            <person name="Glavina Del Rio T."/>
            <person name="Nolan M."/>
            <person name="Tice H."/>
            <person name="Copeland A."/>
            <person name="Cheng J.F."/>
            <person name="Chen F."/>
            <person name="Bruce D."/>
            <person name="Goodwin L."/>
            <person name="Pitluck S."/>
            <person name="Mavromatis K."/>
            <person name="Pati A."/>
            <person name="Mikhailova N."/>
            <person name="Chen A."/>
            <person name="Palaniappan K."/>
            <person name="Land M."/>
            <person name="Hauser L."/>
            <person name="Chang Y.J."/>
            <person name="Jeffries C.D."/>
            <person name="Detter J.C."/>
            <person name="Brettin T."/>
            <person name="Rohde M."/>
            <person name="Goker M."/>
            <person name="Bristow J."/>
            <person name="Markowitz V."/>
            <person name="Eisen J.A."/>
            <person name="Hugenholtz P."/>
            <person name="Kyrpides N.C."/>
            <person name="Klenk H.P."/>
        </authorList>
    </citation>
    <scope>NUCLEOTIDE SEQUENCE [LARGE SCALE GENOMIC DNA]</scope>
    <source>
        <strain evidence="9">DSM 14365 / CIP 107738 / JCM 11303 / AJ 13395 / SMP-2</strain>
    </source>
</reference>
<protein>
    <recommendedName>
        <fullName evidence="6">Holliday junction branch migration complex subunit RuvA</fullName>
    </recommendedName>
</protein>
<keyword evidence="8" id="KW-0347">Helicase</keyword>
<evidence type="ECO:0000256" key="2">
    <source>
        <dbReference type="ARBA" id="ARBA00022763"/>
    </source>
</evidence>
<dbReference type="GO" id="GO:0048476">
    <property type="term" value="C:Holliday junction resolvase complex"/>
    <property type="evidence" value="ECO:0007669"/>
    <property type="project" value="UniProtKB-UniRule"/>
</dbReference>
<keyword evidence="2 6" id="KW-0227">DNA damage</keyword>
<comment type="function">
    <text evidence="6">The RuvA-RuvB-RuvC complex processes Holliday junction (HJ) DNA during genetic recombination and DNA repair, while the RuvA-RuvB complex plays an important role in the rescue of blocked DNA replication forks via replication fork reversal (RFR). RuvA specifically binds to HJ cruciform DNA, conferring on it an open structure. The RuvB hexamer acts as an ATP-dependent pump, pulling dsDNA into and through the RuvAB complex. HJ branch migration allows RuvC to scan DNA until it finds its consensus sequence, where it cleaves and resolves the cruciform DNA.</text>
</comment>
<evidence type="ECO:0000259" key="7">
    <source>
        <dbReference type="SMART" id="SM00278"/>
    </source>
</evidence>
<dbReference type="Proteomes" id="UP000001880">
    <property type="component" value="Chromosome"/>
</dbReference>
<feature type="region of interest" description="Domain I" evidence="6">
    <location>
        <begin position="1"/>
        <end position="64"/>
    </location>
</feature>
<keyword evidence="8" id="KW-0547">Nucleotide-binding</keyword>
<dbReference type="InterPro" id="IPR010994">
    <property type="entry name" value="RuvA_2-like"/>
</dbReference>
<organism evidence="8 9">
    <name type="scientific">Haliangium ochraceum (strain DSM 14365 / JCM 11303 / SMP-2)</name>
    <dbReference type="NCBI Taxonomy" id="502025"/>
    <lineage>
        <taxon>Bacteria</taxon>
        <taxon>Pseudomonadati</taxon>
        <taxon>Myxococcota</taxon>
        <taxon>Polyangia</taxon>
        <taxon>Haliangiales</taxon>
        <taxon>Kofleriaceae</taxon>
        <taxon>Haliangium</taxon>
    </lineage>
</organism>
<sequence>MIGRLRGTLVEQEGSMVIVECGGVGYEVTVSIHTLQSLPAEGEPVTLRIFTHALESRVALYGFGSTLERDLFDLLITVKKVGPSSAVGILSAGSGPAEIAEMIANGETSSLTRLRGVGKKTAEMLVVELREKCELLLATHRVQGGRAAARAPAAAARPSSRGPLLDEVAQALLQLGWRQQSVDQVVSELAPTAEDSLESLLRQALRAMPR</sequence>
<dbReference type="GO" id="GO:0005737">
    <property type="term" value="C:cytoplasm"/>
    <property type="evidence" value="ECO:0007669"/>
    <property type="project" value="UniProtKB-SubCell"/>
</dbReference>
<feature type="domain" description="Helix-hairpin-helix DNA-binding motif class 1" evidence="7">
    <location>
        <begin position="109"/>
        <end position="128"/>
    </location>
</feature>
<dbReference type="NCBIfam" id="TIGR00084">
    <property type="entry name" value="ruvA"/>
    <property type="match status" value="1"/>
</dbReference>
<dbReference type="STRING" id="502025.Hoch_3909"/>
<feature type="region of interest" description="Domain III" evidence="6">
    <location>
        <begin position="156"/>
        <end position="210"/>
    </location>
</feature>
<dbReference type="Gene3D" id="1.10.8.10">
    <property type="entry name" value="DNA helicase RuvA subunit, C-terminal domain"/>
    <property type="match status" value="1"/>
</dbReference>
<dbReference type="GO" id="GO:0009379">
    <property type="term" value="C:Holliday junction helicase complex"/>
    <property type="evidence" value="ECO:0007669"/>
    <property type="project" value="InterPro"/>
</dbReference>